<dbReference type="InterPro" id="IPR036397">
    <property type="entry name" value="RNaseH_sf"/>
</dbReference>
<dbReference type="Pfam" id="PF17921">
    <property type="entry name" value="Integrase_H2C2"/>
    <property type="match status" value="1"/>
</dbReference>
<evidence type="ECO:0000313" key="4">
    <source>
        <dbReference type="Proteomes" id="UP001152320"/>
    </source>
</evidence>
<dbReference type="PANTHER" id="PTHR37984:SF15">
    <property type="entry name" value="INTEGRASE CATALYTIC DOMAIN-CONTAINING PROTEIN"/>
    <property type="match status" value="1"/>
</dbReference>
<dbReference type="EMBL" id="JAIZAY010000019">
    <property type="protein sequence ID" value="KAJ8023314.1"/>
    <property type="molecule type" value="Genomic_DNA"/>
</dbReference>
<dbReference type="PANTHER" id="PTHR37984">
    <property type="entry name" value="PROTEIN CBG26694"/>
    <property type="match status" value="1"/>
</dbReference>
<sequence>MVSVAATESDKMPVSKGFIGNREVSVLRDSGCSTVVIRRSLVGDEHLTGNVRKCILLDGTVREVPEALVCVDTPFYIGKVKALCMNNPLYDLVLGNVQGVRNPWDPNKEWQSSRDQKKETCAVETRAMLAQKEKPIPPLKVTESLSKVASKEDILKGQYNDKTLENIRKWSQEGKVKVSQKRNEIKVTKAKNELMFREYWSAYVDNGKVFRQLVVPKEFREIVLRLAHGSPMAGHMKTKKTLDRVLTSFYWPGVHWDVNRYCMSCDVCQNTIPKGLVQKVPLGTMPLMDTPFKRVAVDIVGPLQPITDRGNRYILTIVDYATRYPEAVPLKRIDAEIVTEALFEVFTRVGVPAEVLTDLGTQFTSRVMKEVGRLLTIKQMYTSPYHPKCNGLVERFNGTLKKMSRRMCTERPKDWDRYLPALLFAYREAPQESLGFAPFELVFGRTIRGPMSILQELSGETPTEEVKTIYEYVLDLRNRLEATCNWAHGELNKNATRYRKYYDTKARDRRYQKDDQVLILLPTDSKKLTMQWKGPFSVICKVGKNDYRVNVNGKERLFHANLLKQYITRRSNEKDEERIEIVNVGLHMEHVEADQIDTEMDDDSDNLIQVEDFLVPIEQKETYKEVNVSEELDEKQTEHIMTTLKQF</sequence>
<dbReference type="CDD" id="cd00303">
    <property type="entry name" value="retropepsin_like"/>
    <property type="match status" value="1"/>
</dbReference>
<dbReference type="PROSITE" id="PS51379">
    <property type="entry name" value="4FE4S_FER_2"/>
    <property type="match status" value="1"/>
</dbReference>
<dbReference type="OrthoDB" id="10051443at2759"/>
<dbReference type="InterPro" id="IPR001584">
    <property type="entry name" value="Integrase_cat-core"/>
</dbReference>
<protein>
    <recommendedName>
        <fullName evidence="5">Integrase catalytic domain-containing protein</fullName>
    </recommendedName>
</protein>
<dbReference type="PROSITE" id="PS50994">
    <property type="entry name" value="INTEGRASE"/>
    <property type="match status" value="1"/>
</dbReference>
<dbReference type="FunFam" id="1.10.340.70:FF:000001">
    <property type="entry name" value="Retrovirus-related Pol polyprotein from transposon gypsy-like Protein"/>
    <property type="match status" value="1"/>
</dbReference>
<organism evidence="3 4">
    <name type="scientific">Holothuria leucospilota</name>
    <name type="common">Black long sea cucumber</name>
    <name type="synonym">Mertensiothuria leucospilota</name>
    <dbReference type="NCBI Taxonomy" id="206669"/>
    <lineage>
        <taxon>Eukaryota</taxon>
        <taxon>Metazoa</taxon>
        <taxon>Echinodermata</taxon>
        <taxon>Eleutherozoa</taxon>
        <taxon>Echinozoa</taxon>
        <taxon>Holothuroidea</taxon>
        <taxon>Aspidochirotacea</taxon>
        <taxon>Aspidochirotida</taxon>
        <taxon>Holothuriidae</taxon>
        <taxon>Holothuria</taxon>
    </lineage>
</organism>
<dbReference type="InterPro" id="IPR050951">
    <property type="entry name" value="Retrovirus_Pol_polyprotein"/>
</dbReference>
<proteinExistence type="predicted"/>
<dbReference type="GO" id="GO:0003676">
    <property type="term" value="F:nucleic acid binding"/>
    <property type="evidence" value="ECO:0007669"/>
    <property type="project" value="InterPro"/>
</dbReference>
<accession>A0A9Q1BFK2</accession>
<name>A0A9Q1BFK2_HOLLE</name>
<keyword evidence="4" id="KW-1185">Reference proteome</keyword>
<dbReference type="SUPFAM" id="SSF53098">
    <property type="entry name" value="Ribonuclease H-like"/>
    <property type="match status" value="1"/>
</dbReference>
<dbReference type="FunFam" id="3.30.420.10:FF:000032">
    <property type="entry name" value="Retrovirus-related Pol polyprotein from transposon 297-like Protein"/>
    <property type="match status" value="1"/>
</dbReference>
<evidence type="ECO:0000259" key="2">
    <source>
        <dbReference type="PROSITE" id="PS51379"/>
    </source>
</evidence>
<dbReference type="InterPro" id="IPR017896">
    <property type="entry name" value="4Fe4S_Fe-S-bd"/>
</dbReference>
<dbReference type="Proteomes" id="UP001152320">
    <property type="component" value="Chromosome 19"/>
</dbReference>
<feature type="domain" description="4Fe-4S ferredoxin-type" evidence="2">
    <location>
        <begin position="252"/>
        <end position="282"/>
    </location>
</feature>
<evidence type="ECO:0000313" key="3">
    <source>
        <dbReference type="EMBL" id="KAJ8023314.1"/>
    </source>
</evidence>
<dbReference type="Gene3D" id="3.30.420.10">
    <property type="entry name" value="Ribonuclease H-like superfamily/Ribonuclease H"/>
    <property type="match status" value="1"/>
</dbReference>
<dbReference type="InterPro" id="IPR012337">
    <property type="entry name" value="RNaseH-like_sf"/>
</dbReference>
<reference evidence="3" key="1">
    <citation type="submission" date="2021-10" db="EMBL/GenBank/DDBJ databases">
        <title>Tropical sea cucumber genome reveals ecological adaptation and Cuvierian tubules defense mechanism.</title>
        <authorList>
            <person name="Chen T."/>
        </authorList>
    </citation>
    <scope>NUCLEOTIDE SEQUENCE</scope>
    <source>
        <strain evidence="3">Nanhai2018</strain>
        <tissue evidence="3">Muscle</tissue>
    </source>
</reference>
<gene>
    <name evidence="3" type="ORF">HOLleu_35700</name>
</gene>
<dbReference type="InterPro" id="IPR041588">
    <property type="entry name" value="Integrase_H2C2"/>
</dbReference>
<dbReference type="Pfam" id="PF00665">
    <property type="entry name" value="rve"/>
    <property type="match status" value="1"/>
</dbReference>
<dbReference type="GO" id="GO:0015074">
    <property type="term" value="P:DNA integration"/>
    <property type="evidence" value="ECO:0007669"/>
    <property type="project" value="InterPro"/>
</dbReference>
<dbReference type="AlphaFoldDB" id="A0A9Q1BFK2"/>
<evidence type="ECO:0000259" key="1">
    <source>
        <dbReference type="PROSITE" id="PS50994"/>
    </source>
</evidence>
<feature type="domain" description="Integrase catalytic" evidence="1">
    <location>
        <begin position="287"/>
        <end position="446"/>
    </location>
</feature>
<evidence type="ECO:0008006" key="5">
    <source>
        <dbReference type="Google" id="ProtNLM"/>
    </source>
</evidence>
<comment type="caution">
    <text evidence="3">The sequence shown here is derived from an EMBL/GenBank/DDBJ whole genome shotgun (WGS) entry which is preliminary data.</text>
</comment>
<dbReference type="Gene3D" id="1.10.340.70">
    <property type="match status" value="1"/>
</dbReference>